<evidence type="ECO:0000256" key="4">
    <source>
        <dbReference type="ARBA" id="ARBA00023163"/>
    </source>
</evidence>
<dbReference type="CDD" id="cd06171">
    <property type="entry name" value="Sigma70_r4"/>
    <property type="match status" value="1"/>
</dbReference>
<dbReference type="SUPFAM" id="SSF88659">
    <property type="entry name" value="Sigma3 and sigma4 domains of RNA polymerase sigma factors"/>
    <property type="match status" value="1"/>
</dbReference>
<evidence type="ECO:0000256" key="1">
    <source>
        <dbReference type="ARBA" id="ARBA00010641"/>
    </source>
</evidence>
<dbReference type="PANTHER" id="PTHR43133:SF45">
    <property type="entry name" value="RNA POLYMERASE ECF-TYPE SIGMA FACTOR"/>
    <property type="match status" value="1"/>
</dbReference>
<comment type="caution">
    <text evidence="7">The sequence shown here is derived from an EMBL/GenBank/DDBJ whole genome shotgun (WGS) entry which is preliminary data.</text>
</comment>
<organism evidence="7 8">
    <name type="scientific">Duncaniella freteri</name>
    <dbReference type="NCBI Taxonomy" id="2530391"/>
    <lineage>
        <taxon>Bacteria</taxon>
        <taxon>Pseudomonadati</taxon>
        <taxon>Bacteroidota</taxon>
        <taxon>Bacteroidia</taxon>
        <taxon>Bacteroidales</taxon>
        <taxon>Muribaculaceae</taxon>
        <taxon>Duncaniella</taxon>
    </lineage>
</organism>
<sequence length="165" mass="19435">MSTSGEKESRFMAIVSDNRPMIYKVCYMYASDPEELNDLYQEVLANLWQGLDSYRGDSRMSTWIYRVAFNTCVTYIRHNAKHGNGRVALDDVTDVQWEDSGRGEKLRHMYRLISCLDKMDKAIILMWLDEKSYEEISELTGLPRNTVATRLYRIKQRLTERNKDE</sequence>
<dbReference type="GO" id="GO:0016987">
    <property type="term" value="F:sigma factor activity"/>
    <property type="evidence" value="ECO:0007669"/>
    <property type="project" value="UniProtKB-KW"/>
</dbReference>
<dbReference type="AlphaFoldDB" id="A0A4Z0V815"/>
<dbReference type="InterPro" id="IPR013249">
    <property type="entry name" value="RNA_pol_sigma70_r4_t2"/>
</dbReference>
<dbReference type="GO" id="GO:0003677">
    <property type="term" value="F:DNA binding"/>
    <property type="evidence" value="ECO:0007669"/>
    <property type="project" value="InterPro"/>
</dbReference>
<dbReference type="GeneID" id="82148561"/>
<gene>
    <name evidence="7" type="ORF">EZ315_02075</name>
</gene>
<keyword evidence="3" id="KW-0731">Sigma factor</keyword>
<dbReference type="InterPro" id="IPR039425">
    <property type="entry name" value="RNA_pol_sigma-70-like"/>
</dbReference>
<proteinExistence type="inferred from homology"/>
<dbReference type="RefSeq" id="WP_135470185.1">
    <property type="nucleotide sequence ID" value="NZ_CASJDB010000007.1"/>
</dbReference>
<dbReference type="Gene3D" id="1.10.10.10">
    <property type="entry name" value="Winged helix-like DNA-binding domain superfamily/Winged helix DNA-binding domain"/>
    <property type="match status" value="1"/>
</dbReference>
<dbReference type="EMBL" id="SJSA01000001">
    <property type="protein sequence ID" value="TGG39548.1"/>
    <property type="molecule type" value="Genomic_DNA"/>
</dbReference>
<dbReference type="PANTHER" id="PTHR43133">
    <property type="entry name" value="RNA POLYMERASE ECF-TYPE SIGMA FACTO"/>
    <property type="match status" value="1"/>
</dbReference>
<dbReference type="Gene3D" id="1.10.1740.10">
    <property type="match status" value="1"/>
</dbReference>
<dbReference type="InterPro" id="IPR007627">
    <property type="entry name" value="RNA_pol_sigma70_r2"/>
</dbReference>
<feature type="domain" description="RNA polymerase sigma-70 region 2" evidence="5">
    <location>
        <begin position="15"/>
        <end position="80"/>
    </location>
</feature>
<evidence type="ECO:0000313" key="8">
    <source>
        <dbReference type="Proteomes" id="UP000297635"/>
    </source>
</evidence>
<dbReference type="InterPro" id="IPR036388">
    <property type="entry name" value="WH-like_DNA-bd_sf"/>
</dbReference>
<comment type="similarity">
    <text evidence="1">Belongs to the sigma-70 factor family. ECF subfamily.</text>
</comment>
<evidence type="ECO:0000313" key="7">
    <source>
        <dbReference type="EMBL" id="TGG39548.1"/>
    </source>
</evidence>
<reference evidence="7 8" key="1">
    <citation type="submission" date="2019-02" db="EMBL/GenBank/DDBJ databases">
        <title>Isolation and identification of novel species under the genus Muribaculum.</title>
        <authorList>
            <person name="Miyake S."/>
            <person name="Ding Y."/>
            <person name="Low A."/>
            <person name="Soh M."/>
            <person name="Seedorf H."/>
        </authorList>
    </citation>
    <scope>NUCLEOTIDE SEQUENCE [LARGE SCALE GENOMIC DNA]</scope>
    <source>
        <strain evidence="7 8">TLL-A3</strain>
    </source>
</reference>
<accession>A0A4Z0V815</accession>
<keyword evidence="4" id="KW-0804">Transcription</keyword>
<feature type="domain" description="RNA polymerase sigma factor 70 region 4 type 2" evidence="6">
    <location>
        <begin position="110"/>
        <end position="158"/>
    </location>
</feature>
<protein>
    <submittedName>
        <fullName evidence="7">Sigma-70 family RNA polymerase sigma factor</fullName>
    </submittedName>
</protein>
<dbReference type="Pfam" id="PF04542">
    <property type="entry name" value="Sigma70_r2"/>
    <property type="match status" value="1"/>
</dbReference>
<dbReference type="GO" id="GO:0006352">
    <property type="term" value="P:DNA-templated transcription initiation"/>
    <property type="evidence" value="ECO:0007669"/>
    <property type="project" value="InterPro"/>
</dbReference>
<dbReference type="NCBIfam" id="TIGR02937">
    <property type="entry name" value="sigma70-ECF"/>
    <property type="match status" value="1"/>
</dbReference>
<keyword evidence="8" id="KW-1185">Reference proteome</keyword>
<dbReference type="InterPro" id="IPR013325">
    <property type="entry name" value="RNA_pol_sigma_r2"/>
</dbReference>
<evidence type="ECO:0000259" key="6">
    <source>
        <dbReference type="Pfam" id="PF08281"/>
    </source>
</evidence>
<dbReference type="InterPro" id="IPR014284">
    <property type="entry name" value="RNA_pol_sigma-70_dom"/>
</dbReference>
<keyword evidence="2" id="KW-0805">Transcription regulation</keyword>
<name>A0A4Z0V815_9BACT</name>
<dbReference type="Proteomes" id="UP000297635">
    <property type="component" value="Unassembled WGS sequence"/>
</dbReference>
<dbReference type="InterPro" id="IPR013324">
    <property type="entry name" value="RNA_pol_sigma_r3/r4-like"/>
</dbReference>
<dbReference type="SUPFAM" id="SSF88946">
    <property type="entry name" value="Sigma2 domain of RNA polymerase sigma factors"/>
    <property type="match status" value="1"/>
</dbReference>
<evidence type="ECO:0000256" key="3">
    <source>
        <dbReference type="ARBA" id="ARBA00023082"/>
    </source>
</evidence>
<evidence type="ECO:0000256" key="2">
    <source>
        <dbReference type="ARBA" id="ARBA00023015"/>
    </source>
</evidence>
<evidence type="ECO:0000259" key="5">
    <source>
        <dbReference type="Pfam" id="PF04542"/>
    </source>
</evidence>
<dbReference type="Pfam" id="PF08281">
    <property type="entry name" value="Sigma70_r4_2"/>
    <property type="match status" value="1"/>
</dbReference>